<feature type="compositionally biased region" description="Basic and acidic residues" evidence="6">
    <location>
        <begin position="140"/>
        <end position="156"/>
    </location>
</feature>
<dbReference type="GO" id="GO:0004519">
    <property type="term" value="F:endonuclease activity"/>
    <property type="evidence" value="ECO:0007669"/>
    <property type="project" value="UniProtKB-KW"/>
</dbReference>
<evidence type="ECO:0000256" key="3">
    <source>
        <dbReference type="ARBA" id="ARBA00022722"/>
    </source>
</evidence>
<keyword evidence="1" id="KW-0808">Transferase</keyword>
<dbReference type="Proteomes" id="UP001066276">
    <property type="component" value="Chromosome 9"/>
</dbReference>
<keyword evidence="2" id="KW-0548">Nucleotidyltransferase</keyword>
<keyword evidence="4" id="KW-0255">Endonuclease</keyword>
<feature type="compositionally biased region" description="Acidic residues" evidence="6">
    <location>
        <begin position="160"/>
        <end position="177"/>
    </location>
</feature>
<evidence type="ECO:0000259" key="7">
    <source>
        <dbReference type="Pfam" id="PF18697"/>
    </source>
</evidence>
<dbReference type="GO" id="GO:0016779">
    <property type="term" value="F:nucleotidyltransferase activity"/>
    <property type="evidence" value="ECO:0007669"/>
    <property type="project" value="UniProtKB-KW"/>
</dbReference>
<sequence length="275" mass="30142">MRNTPARKTGLSSHEILMGRAMRLPAVPANALLNITDDMVLDYCKSLADVVRSFSHQVEATTLPPIQGPGHALKAGDWVVIKKHVRKSCLEPRWKGPFQVILTTTTAVKCAGVPNWIHTSHTKRVTCPTEEEVEALKSPVTDKKVPGTETEQRESGGEQAEIEEGEIFSEEEIADPLEENRGETSESDEGPEGDKELETGEEAGEPDQRRAFPEADDTGKEKENLIDLLGGENKTGQSETVQTLPEPVAGPSGENSAKWRQSISPMKLRTKEILN</sequence>
<dbReference type="Pfam" id="PF18697">
    <property type="entry name" value="MLVIN_C"/>
    <property type="match status" value="1"/>
</dbReference>
<feature type="compositionally biased region" description="Polar residues" evidence="6">
    <location>
        <begin position="253"/>
        <end position="264"/>
    </location>
</feature>
<keyword evidence="5" id="KW-0378">Hydrolase</keyword>
<evidence type="ECO:0000313" key="8">
    <source>
        <dbReference type="EMBL" id="KAJ1109278.1"/>
    </source>
</evidence>
<keyword evidence="3" id="KW-0540">Nuclease</keyword>
<proteinExistence type="predicted"/>
<feature type="region of interest" description="Disordered" evidence="6">
    <location>
        <begin position="126"/>
        <end position="275"/>
    </location>
</feature>
<dbReference type="GO" id="GO:0016787">
    <property type="term" value="F:hydrolase activity"/>
    <property type="evidence" value="ECO:0007669"/>
    <property type="project" value="UniProtKB-KW"/>
</dbReference>
<dbReference type="AlphaFoldDB" id="A0AAV7N4M2"/>
<evidence type="ECO:0000256" key="6">
    <source>
        <dbReference type="SAM" id="MobiDB-lite"/>
    </source>
</evidence>
<name>A0AAV7N4M2_PLEWA</name>
<evidence type="ECO:0000256" key="5">
    <source>
        <dbReference type="ARBA" id="ARBA00022801"/>
    </source>
</evidence>
<dbReference type="InterPro" id="IPR040643">
    <property type="entry name" value="MLVIN_C"/>
</dbReference>
<accession>A0AAV7N4M2</accession>
<feature type="compositionally biased region" description="Polar residues" evidence="6">
    <location>
        <begin position="234"/>
        <end position="243"/>
    </location>
</feature>
<reference evidence="8" key="1">
    <citation type="journal article" date="2022" name="bioRxiv">
        <title>Sequencing and chromosome-scale assembly of the giantPleurodeles waltlgenome.</title>
        <authorList>
            <person name="Brown T."/>
            <person name="Elewa A."/>
            <person name="Iarovenko S."/>
            <person name="Subramanian E."/>
            <person name="Araus A.J."/>
            <person name="Petzold A."/>
            <person name="Susuki M."/>
            <person name="Suzuki K.-i.T."/>
            <person name="Hayashi T."/>
            <person name="Toyoda A."/>
            <person name="Oliveira C."/>
            <person name="Osipova E."/>
            <person name="Leigh N.D."/>
            <person name="Simon A."/>
            <person name="Yun M.H."/>
        </authorList>
    </citation>
    <scope>NUCLEOTIDE SEQUENCE</scope>
    <source>
        <strain evidence="8">20211129_DDA</strain>
        <tissue evidence="8">Liver</tissue>
    </source>
</reference>
<evidence type="ECO:0000256" key="4">
    <source>
        <dbReference type="ARBA" id="ARBA00022759"/>
    </source>
</evidence>
<keyword evidence="9" id="KW-1185">Reference proteome</keyword>
<organism evidence="8 9">
    <name type="scientific">Pleurodeles waltl</name>
    <name type="common">Iberian ribbed newt</name>
    <dbReference type="NCBI Taxonomy" id="8319"/>
    <lineage>
        <taxon>Eukaryota</taxon>
        <taxon>Metazoa</taxon>
        <taxon>Chordata</taxon>
        <taxon>Craniata</taxon>
        <taxon>Vertebrata</taxon>
        <taxon>Euteleostomi</taxon>
        <taxon>Amphibia</taxon>
        <taxon>Batrachia</taxon>
        <taxon>Caudata</taxon>
        <taxon>Salamandroidea</taxon>
        <taxon>Salamandridae</taxon>
        <taxon>Pleurodelinae</taxon>
        <taxon>Pleurodeles</taxon>
    </lineage>
</organism>
<evidence type="ECO:0000256" key="1">
    <source>
        <dbReference type="ARBA" id="ARBA00022679"/>
    </source>
</evidence>
<evidence type="ECO:0000256" key="2">
    <source>
        <dbReference type="ARBA" id="ARBA00022695"/>
    </source>
</evidence>
<feature type="compositionally biased region" description="Basic and acidic residues" evidence="6">
    <location>
        <begin position="206"/>
        <end position="225"/>
    </location>
</feature>
<dbReference type="Gene3D" id="2.30.30.850">
    <property type="match status" value="1"/>
</dbReference>
<gene>
    <name evidence="8" type="ORF">NDU88_006641</name>
</gene>
<dbReference type="EMBL" id="JANPWB010000013">
    <property type="protein sequence ID" value="KAJ1109278.1"/>
    <property type="molecule type" value="Genomic_DNA"/>
</dbReference>
<protein>
    <recommendedName>
        <fullName evidence="7">Murine leukemia virus integrase C-terminal domain-containing protein</fullName>
    </recommendedName>
</protein>
<evidence type="ECO:0000313" key="9">
    <source>
        <dbReference type="Proteomes" id="UP001066276"/>
    </source>
</evidence>
<feature type="domain" description="Murine leukemia virus integrase C-terminal" evidence="7">
    <location>
        <begin position="71"/>
        <end position="125"/>
    </location>
</feature>
<comment type="caution">
    <text evidence="8">The sequence shown here is derived from an EMBL/GenBank/DDBJ whole genome shotgun (WGS) entry which is preliminary data.</text>
</comment>